<dbReference type="InterPro" id="IPR050682">
    <property type="entry name" value="ModA/WtpA"/>
</dbReference>
<accession>A0A1M7SX56</accession>
<dbReference type="SUPFAM" id="SSF53850">
    <property type="entry name" value="Periplasmic binding protein-like II"/>
    <property type="match status" value="1"/>
</dbReference>
<dbReference type="PANTHER" id="PTHR30632:SF11">
    <property type="entry name" value="BLR4797 PROTEIN"/>
    <property type="match status" value="1"/>
</dbReference>
<evidence type="ECO:0000256" key="1">
    <source>
        <dbReference type="SAM" id="SignalP"/>
    </source>
</evidence>
<protein>
    <submittedName>
        <fullName evidence="2">Molybdate transport system substrate-binding protein</fullName>
    </submittedName>
</protein>
<dbReference type="PANTHER" id="PTHR30632">
    <property type="entry name" value="MOLYBDATE-BINDING PERIPLASMIC PROTEIN"/>
    <property type="match status" value="1"/>
</dbReference>
<keyword evidence="1" id="KW-0732">Signal</keyword>
<evidence type="ECO:0000313" key="2">
    <source>
        <dbReference type="EMBL" id="SHN63059.1"/>
    </source>
</evidence>
<dbReference type="AlphaFoldDB" id="A0A1M7SX56"/>
<dbReference type="GO" id="GO:0015689">
    <property type="term" value="P:molybdate ion transport"/>
    <property type="evidence" value="ECO:0007669"/>
    <property type="project" value="TreeGrafter"/>
</dbReference>
<dbReference type="EMBL" id="LT670849">
    <property type="protein sequence ID" value="SHN63059.1"/>
    <property type="molecule type" value="Genomic_DNA"/>
</dbReference>
<feature type="signal peptide" evidence="1">
    <location>
        <begin position="1"/>
        <end position="27"/>
    </location>
</feature>
<keyword evidence="3" id="KW-1185">Reference proteome</keyword>
<dbReference type="GO" id="GO:0030973">
    <property type="term" value="F:molybdate ion binding"/>
    <property type="evidence" value="ECO:0007669"/>
    <property type="project" value="TreeGrafter"/>
</dbReference>
<organism evidence="2 3">
    <name type="scientific">Bradyrhizobium erythrophlei</name>
    <dbReference type="NCBI Taxonomy" id="1437360"/>
    <lineage>
        <taxon>Bacteria</taxon>
        <taxon>Pseudomonadati</taxon>
        <taxon>Pseudomonadota</taxon>
        <taxon>Alphaproteobacteria</taxon>
        <taxon>Hyphomicrobiales</taxon>
        <taxon>Nitrobacteraceae</taxon>
        <taxon>Bradyrhizobium</taxon>
    </lineage>
</organism>
<proteinExistence type="predicted"/>
<dbReference type="Proteomes" id="UP000184096">
    <property type="component" value="Chromosome I"/>
</dbReference>
<dbReference type="Gene3D" id="3.40.190.10">
    <property type="entry name" value="Periplasmic binding protein-like II"/>
    <property type="match status" value="2"/>
</dbReference>
<sequence>MKMSLIVAAASMLGLLPGASPTGSAHAAELKVLAGGSLRSVLTALAPKFEQASGHKLVIDFDTTPNLIKAATSGEPFDLGVVPIDVFYDAAAKAHFAPPVKFARVGYGVAVKAGAPRPDISTPEAFKKTLLEAKSITFLPASAAGSYILKMFERLGIAEAMKAKTIAQAQPTGIIPAVVSGQAEIAVFVNNVLTAPGVDIVGPFPSGLQQELVFPAALAVDTKQKDAAQAFIDFLMSPEAVAVLKSKGMTPGHD</sequence>
<gene>
    <name evidence="2" type="ORF">SAMN05444170_0380</name>
</gene>
<feature type="chain" id="PRO_5012138997" evidence="1">
    <location>
        <begin position="28"/>
        <end position="254"/>
    </location>
</feature>
<dbReference type="Pfam" id="PF13531">
    <property type="entry name" value="SBP_bac_11"/>
    <property type="match status" value="1"/>
</dbReference>
<name>A0A1M7SX56_9BRAD</name>
<evidence type="ECO:0000313" key="3">
    <source>
        <dbReference type="Proteomes" id="UP000184096"/>
    </source>
</evidence>
<reference evidence="3" key="1">
    <citation type="submission" date="2016-11" db="EMBL/GenBank/DDBJ databases">
        <authorList>
            <person name="Varghese N."/>
            <person name="Submissions S."/>
        </authorList>
    </citation>
    <scope>NUCLEOTIDE SEQUENCE [LARGE SCALE GENOMIC DNA]</scope>
    <source>
        <strain evidence="3">GAS401</strain>
    </source>
</reference>